<evidence type="ECO:0000256" key="2">
    <source>
        <dbReference type="ARBA" id="ARBA00022491"/>
    </source>
</evidence>
<dbReference type="AlphaFoldDB" id="A0A1Z5HY03"/>
<dbReference type="InterPro" id="IPR036388">
    <property type="entry name" value="WH-like_DNA-bd_sf"/>
</dbReference>
<dbReference type="Gene3D" id="3.30.1490.190">
    <property type="match status" value="1"/>
</dbReference>
<dbReference type="Pfam" id="PF01475">
    <property type="entry name" value="FUR"/>
    <property type="match status" value="1"/>
</dbReference>
<dbReference type="PANTHER" id="PTHR33202:SF7">
    <property type="entry name" value="FERRIC UPTAKE REGULATION PROTEIN"/>
    <property type="match status" value="1"/>
</dbReference>
<evidence type="ECO:0000256" key="8">
    <source>
        <dbReference type="PIRSR" id="PIRSR602481-2"/>
    </source>
</evidence>
<organism evidence="9 10">
    <name type="scientific">Calderihabitans maritimus</name>
    <dbReference type="NCBI Taxonomy" id="1246530"/>
    <lineage>
        <taxon>Bacteria</taxon>
        <taxon>Bacillati</taxon>
        <taxon>Bacillota</taxon>
        <taxon>Clostridia</taxon>
        <taxon>Neomoorellales</taxon>
        <taxon>Calderihabitantaceae</taxon>
        <taxon>Calderihabitans</taxon>
    </lineage>
</organism>
<feature type="binding site" evidence="8">
    <location>
        <position position="127"/>
    </location>
    <ligand>
        <name>Fe cation</name>
        <dbReference type="ChEBI" id="CHEBI:24875"/>
    </ligand>
</feature>
<dbReference type="RefSeq" id="WP_192868294.1">
    <property type="nucleotide sequence ID" value="NZ_BDGJ01000216.1"/>
</dbReference>
<dbReference type="SUPFAM" id="SSF46785">
    <property type="entry name" value="Winged helix' DNA-binding domain"/>
    <property type="match status" value="1"/>
</dbReference>
<comment type="cofactor">
    <cofactor evidence="7">
        <name>Zn(2+)</name>
        <dbReference type="ChEBI" id="CHEBI:29105"/>
    </cofactor>
    <text evidence="7">Binds 1 zinc ion per subunit.</text>
</comment>
<comment type="caution">
    <text evidence="9">The sequence shown here is derived from an EMBL/GenBank/DDBJ whole genome shotgun (WGS) entry which is preliminary data.</text>
</comment>
<dbReference type="Gene3D" id="1.10.10.10">
    <property type="entry name" value="Winged helix-like DNA-binding domain superfamily/Winged helix DNA-binding domain"/>
    <property type="match status" value="1"/>
</dbReference>
<keyword evidence="5" id="KW-0238">DNA-binding</keyword>
<dbReference type="InterPro" id="IPR036390">
    <property type="entry name" value="WH_DNA-bd_sf"/>
</dbReference>
<proteinExistence type="inferred from homology"/>
<sequence length="144" mass="16299">MSKLADLEEKLAEKGYKITNQRRAILEVFLQAGAQYLTAQGLFERVLKKLPRTNFSTVYRNLGVLKGAGIISEVDTGQGTSGYVLTADDSHHHHLVCRSCGRMRKIDFCPLQNGREFDWSGFVPLEHKFEIYGYCRRCAAQLAE</sequence>
<feature type="binding site" evidence="7">
    <location>
        <position position="135"/>
    </location>
    <ligand>
        <name>Zn(2+)</name>
        <dbReference type="ChEBI" id="CHEBI:29105"/>
    </ligand>
</feature>
<evidence type="ECO:0000313" key="10">
    <source>
        <dbReference type="Proteomes" id="UP000197032"/>
    </source>
</evidence>
<dbReference type="GO" id="GO:0008270">
    <property type="term" value="F:zinc ion binding"/>
    <property type="evidence" value="ECO:0007669"/>
    <property type="project" value="TreeGrafter"/>
</dbReference>
<keyword evidence="2" id="KW-0678">Repressor</keyword>
<gene>
    <name evidence="9" type="ORF">KKC1_34900</name>
</gene>
<feature type="binding site" evidence="7">
    <location>
        <position position="100"/>
    </location>
    <ligand>
        <name>Zn(2+)</name>
        <dbReference type="ChEBI" id="CHEBI:29105"/>
    </ligand>
</feature>
<dbReference type="GO" id="GO:0045892">
    <property type="term" value="P:negative regulation of DNA-templated transcription"/>
    <property type="evidence" value="ECO:0007669"/>
    <property type="project" value="TreeGrafter"/>
</dbReference>
<keyword evidence="8" id="KW-0408">Iron</keyword>
<keyword evidence="7" id="KW-0479">Metal-binding</keyword>
<keyword evidence="10" id="KW-1185">Reference proteome</keyword>
<evidence type="ECO:0000256" key="7">
    <source>
        <dbReference type="PIRSR" id="PIRSR602481-1"/>
    </source>
</evidence>
<comment type="cofactor">
    <cofactor evidence="8">
        <name>Mn(2+)</name>
        <dbReference type="ChEBI" id="CHEBI:29035"/>
    </cofactor>
    <cofactor evidence="8">
        <name>Fe(2+)</name>
        <dbReference type="ChEBI" id="CHEBI:29033"/>
    </cofactor>
    <text evidence="8">Binds 1 Mn(2+) or Fe(2+) ion per subunit.</text>
</comment>
<evidence type="ECO:0000256" key="1">
    <source>
        <dbReference type="ARBA" id="ARBA00007957"/>
    </source>
</evidence>
<feature type="binding site" evidence="7">
    <location>
        <position position="138"/>
    </location>
    <ligand>
        <name>Zn(2+)</name>
        <dbReference type="ChEBI" id="CHEBI:29105"/>
    </ligand>
</feature>
<dbReference type="InterPro" id="IPR043135">
    <property type="entry name" value="Fur_C"/>
</dbReference>
<dbReference type="EMBL" id="BDGJ01000216">
    <property type="protein sequence ID" value="GAW94384.1"/>
    <property type="molecule type" value="Genomic_DNA"/>
</dbReference>
<feature type="binding site" evidence="7">
    <location>
        <position position="97"/>
    </location>
    <ligand>
        <name>Zn(2+)</name>
        <dbReference type="ChEBI" id="CHEBI:29105"/>
    </ligand>
</feature>
<dbReference type="GO" id="GO:1900376">
    <property type="term" value="P:regulation of secondary metabolite biosynthetic process"/>
    <property type="evidence" value="ECO:0007669"/>
    <property type="project" value="TreeGrafter"/>
</dbReference>
<reference evidence="10" key="1">
    <citation type="journal article" date="2017" name="Appl. Environ. Microbiol.">
        <title>Genomic analysis of Calderihabitans maritimus KKC1, a thermophilic hydrogenogenic carboxydotrophic bacterium isolated from marine sediment.</title>
        <authorList>
            <person name="Omae K."/>
            <person name="Yoneda Y."/>
            <person name="Fukuyama Y."/>
            <person name="Yoshida T."/>
            <person name="Sako Y."/>
        </authorList>
    </citation>
    <scope>NUCLEOTIDE SEQUENCE [LARGE SCALE GENOMIC DNA]</scope>
    <source>
        <strain evidence="10">KKC1</strain>
    </source>
</reference>
<dbReference type="PANTHER" id="PTHR33202">
    <property type="entry name" value="ZINC UPTAKE REGULATION PROTEIN"/>
    <property type="match status" value="1"/>
</dbReference>
<protein>
    <submittedName>
        <fullName evidence="9">Ferric uptake regulator family protein</fullName>
    </submittedName>
</protein>
<dbReference type="GO" id="GO:0000976">
    <property type="term" value="F:transcription cis-regulatory region binding"/>
    <property type="evidence" value="ECO:0007669"/>
    <property type="project" value="TreeGrafter"/>
</dbReference>
<dbReference type="InterPro" id="IPR002481">
    <property type="entry name" value="FUR"/>
</dbReference>
<feature type="binding site" evidence="8">
    <location>
        <position position="91"/>
    </location>
    <ligand>
        <name>Fe cation</name>
        <dbReference type="ChEBI" id="CHEBI:24875"/>
    </ligand>
</feature>
<dbReference type="GO" id="GO:0003700">
    <property type="term" value="F:DNA-binding transcription factor activity"/>
    <property type="evidence" value="ECO:0007669"/>
    <property type="project" value="InterPro"/>
</dbReference>
<keyword evidence="3 7" id="KW-0862">Zinc</keyword>
<evidence type="ECO:0000256" key="5">
    <source>
        <dbReference type="ARBA" id="ARBA00023125"/>
    </source>
</evidence>
<dbReference type="CDD" id="cd07153">
    <property type="entry name" value="Fur_like"/>
    <property type="match status" value="1"/>
</dbReference>
<name>A0A1Z5HY03_9FIRM</name>
<dbReference type="Proteomes" id="UP000197032">
    <property type="component" value="Unassembled WGS sequence"/>
</dbReference>
<evidence type="ECO:0000256" key="4">
    <source>
        <dbReference type="ARBA" id="ARBA00023015"/>
    </source>
</evidence>
<keyword evidence="6" id="KW-0804">Transcription</keyword>
<evidence type="ECO:0000313" key="9">
    <source>
        <dbReference type="EMBL" id="GAW94384.1"/>
    </source>
</evidence>
<evidence type="ECO:0000256" key="3">
    <source>
        <dbReference type="ARBA" id="ARBA00022833"/>
    </source>
</evidence>
<keyword evidence="4" id="KW-0805">Transcription regulation</keyword>
<accession>A0A1Z5HY03</accession>
<evidence type="ECO:0000256" key="6">
    <source>
        <dbReference type="ARBA" id="ARBA00023163"/>
    </source>
</evidence>
<comment type="similarity">
    <text evidence="1">Belongs to the Fur family.</text>
</comment>